<evidence type="ECO:0000313" key="11">
    <source>
        <dbReference type="Proteomes" id="UP000606490"/>
    </source>
</evidence>
<keyword evidence="4" id="KW-0808">Transferase</keyword>
<dbReference type="InterPro" id="IPR001789">
    <property type="entry name" value="Sig_transdc_resp-reg_receiver"/>
</dbReference>
<evidence type="ECO:0000313" key="10">
    <source>
        <dbReference type="EMBL" id="MBL6456249.1"/>
    </source>
</evidence>
<proteinExistence type="predicted"/>
<dbReference type="PROSITE" id="PS50110">
    <property type="entry name" value="RESPONSE_REGULATORY"/>
    <property type="match status" value="1"/>
</dbReference>
<comment type="catalytic activity">
    <reaction evidence="1">
        <text>ATP + protein L-histidine = ADP + protein N-phospho-L-histidine.</text>
        <dbReference type="EC" id="2.7.13.3"/>
    </reaction>
</comment>
<evidence type="ECO:0000256" key="2">
    <source>
        <dbReference type="ARBA" id="ARBA00012438"/>
    </source>
</evidence>
<dbReference type="Pfam" id="PF00072">
    <property type="entry name" value="Response_reg"/>
    <property type="match status" value="1"/>
</dbReference>
<evidence type="ECO:0000256" key="4">
    <source>
        <dbReference type="ARBA" id="ARBA00022679"/>
    </source>
</evidence>
<protein>
    <recommendedName>
        <fullName evidence="2">histidine kinase</fullName>
        <ecNumber evidence="2">2.7.13.3</ecNumber>
    </recommendedName>
</protein>
<dbReference type="Gene3D" id="3.30.565.10">
    <property type="entry name" value="Histidine kinase-like ATPase, C-terminal domain"/>
    <property type="match status" value="1"/>
</dbReference>
<comment type="caution">
    <text evidence="10">The sequence shown here is derived from an EMBL/GenBank/DDBJ whole genome shotgun (WGS) entry which is preliminary data.</text>
</comment>
<dbReference type="InterPro" id="IPR011006">
    <property type="entry name" value="CheY-like_superfamily"/>
</dbReference>
<dbReference type="InterPro" id="IPR036890">
    <property type="entry name" value="HATPase_C_sf"/>
</dbReference>
<dbReference type="SMART" id="SM00448">
    <property type="entry name" value="REC"/>
    <property type="match status" value="1"/>
</dbReference>
<dbReference type="EC" id="2.7.13.3" evidence="2"/>
<dbReference type="Proteomes" id="UP000606490">
    <property type="component" value="Unassembled WGS sequence"/>
</dbReference>
<keyword evidence="7" id="KW-0067">ATP-binding</keyword>
<reference evidence="10 11" key="1">
    <citation type="submission" date="2021-01" db="EMBL/GenBank/DDBJ databases">
        <title>Belnapia mucosa sp. nov. and Belnapia arida sp. nov., isolated from the Tabernas Desert (Almeria, Spain).</title>
        <authorList>
            <person name="Molina-Menor E."/>
            <person name="Vidal-Verdu A."/>
            <person name="Calonge A."/>
            <person name="Satari L."/>
            <person name="Pereto Magraner J."/>
            <person name="Porcar Miralles M."/>
        </authorList>
    </citation>
    <scope>NUCLEOTIDE SEQUENCE [LARGE SCALE GENOMIC DNA]</scope>
    <source>
        <strain evidence="10 11">T6</strain>
    </source>
</reference>
<keyword evidence="11" id="KW-1185">Reference proteome</keyword>
<evidence type="ECO:0000256" key="7">
    <source>
        <dbReference type="ARBA" id="ARBA00022840"/>
    </source>
</evidence>
<dbReference type="PANTHER" id="PTHR41523:SF8">
    <property type="entry name" value="ETHYLENE RESPONSE SENSOR PROTEIN"/>
    <property type="match status" value="1"/>
</dbReference>
<gene>
    <name evidence="10" type="ORF">JMJ55_13020</name>
</gene>
<dbReference type="CDD" id="cd00156">
    <property type="entry name" value="REC"/>
    <property type="match status" value="1"/>
</dbReference>
<evidence type="ECO:0000256" key="6">
    <source>
        <dbReference type="ARBA" id="ARBA00022777"/>
    </source>
</evidence>
<evidence type="ECO:0000256" key="8">
    <source>
        <dbReference type="PROSITE-ProRule" id="PRU00169"/>
    </source>
</evidence>
<dbReference type="Gene3D" id="3.40.50.2300">
    <property type="match status" value="1"/>
</dbReference>
<evidence type="ECO:0000259" key="9">
    <source>
        <dbReference type="PROSITE" id="PS50110"/>
    </source>
</evidence>
<keyword evidence="6" id="KW-0418">Kinase</keyword>
<feature type="modified residue" description="4-aspartylphosphate" evidence="8">
    <location>
        <position position="53"/>
    </location>
</feature>
<dbReference type="EMBL" id="JAEUXJ010000004">
    <property type="protein sequence ID" value="MBL6456249.1"/>
    <property type="molecule type" value="Genomic_DNA"/>
</dbReference>
<sequence>MRILIADDDPDFRGLASRALRREFVDCTITEIGDRAGLETALAEPPPDLLVSDLNLNWIDGFGILAAVQTRAPRCPAIMFTGTGNEEVAVRAIKEGFDDYVVKSPKQLRRLAAAARAAVTRAETRRHLEENRDLLTQELYHRLHNNLQLVVGLIAFTAREIGDPEARWKLETLGRRVQSLSLLQESLYRGGDFRRVEFHLFLRRMAEDLLGLEGQRVEARLELMPVVLPVDLAVPLALIANEWITAGLLHAAPPPRIAVVLHETEGLITLEVTAGGGAAADGGGLGTRLVDRLARQIGGVVEAKPESDKKTCRIIVRAPSPLA</sequence>
<dbReference type="RefSeq" id="WP_202825972.1">
    <property type="nucleotide sequence ID" value="NZ_JAEUXJ010000004.1"/>
</dbReference>
<evidence type="ECO:0000256" key="1">
    <source>
        <dbReference type="ARBA" id="ARBA00000085"/>
    </source>
</evidence>
<accession>A0ABS1V3I4</accession>
<evidence type="ECO:0000256" key="3">
    <source>
        <dbReference type="ARBA" id="ARBA00022553"/>
    </source>
</evidence>
<dbReference type="PANTHER" id="PTHR41523">
    <property type="entry name" value="TWO-COMPONENT SYSTEM SENSOR PROTEIN"/>
    <property type="match status" value="1"/>
</dbReference>
<dbReference type="SUPFAM" id="SSF52172">
    <property type="entry name" value="CheY-like"/>
    <property type="match status" value="1"/>
</dbReference>
<keyword evidence="3 8" id="KW-0597">Phosphoprotein</keyword>
<organism evidence="10 11">
    <name type="scientific">Belnapia mucosa</name>
    <dbReference type="NCBI Taxonomy" id="2804532"/>
    <lineage>
        <taxon>Bacteria</taxon>
        <taxon>Pseudomonadati</taxon>
        <taxon>Pseudomonadota</taxon>
        <taxon>Alphaproteobacteria</taxon>
        <taxon>Acetobacterales</taxon>
        <taxon>Roseomonadaceae</taxon>
        <taxon>Belnapia</taxon>
    </lineage>
</organism>
<dbReference type="Pfam" id="PF07568">
    <property type="entry name" value="HisKA_2"/>
    <property type="match status" value="1"/>
</dbReference>
<dbReference type="InterPro" id="IPR011495">
    <property type="entry name" value="Sig_transdc_His_kin_sub2_dim/P"/>
</dbReference>
<name>A0ABS1V3I4_9PROT</name>
<feature type="domain" description="Response regulatory" evidence="9">
    <location>
        <begin position="2"/>
        <end position="118"/>
    </location>
</feature>
<keyword evidence="5" id="KW-0547">Nucleotide-binding</keyword>
<evidence type="ECO:0000256" key="5">
    <source>
        <dbReference type="ARBA" id="ARBA00022741"/>
    </source>
</evidence>